<sequence>MPPSFGDKDYWDARFAKNSSQFDWLLPADALDGPITQALASAPSNDEPHILHIGCGTSLLSFHLRDLVRSPSQIHNVDFSAIAIDTGKTYEATESRPERMRWTAADLLSLDDILTLRVPGAGEATGSYNIILDKSTADAISCAEDVPVHLPYALTTESERIQHSSSRTAPAHPLYLLTLHMAFLAPPGGRWIVLSYSNTRFSFLTSQKAEDQLISDSMIDTGFINPQLLWKVVGEEALDAPQVETGDKCAVGRPLVKHTLYTLLRTDVQVTLRPC</sequence>
<evidence type="ECO:0000256" key="2">
    <source>
        <dbReference type="ARBA" id="ARBA00022603"/>
    </source>
</evidence>
<dbReference type="Gene3D" id="3.40.50.150">
    <property type="entry name" value="Vaccinia Virus protein VP39"/>
    <property type="match status" value="1"/>
</dbReference>
<evidence type="ECO:0000313" key="4">
    <source>
        <dbReference type="EMBL" id="KAJ6257404.1"/>
    </source>
</evidence>
<accession>A0AAD6ISY0</accession>
<keyword evidence="5" id="KW-1185">Reference proteome</keyword>
<reference evidence="4" key="1">
    <citation type="submission" date="2023-01" db="EMBL/GenBank/DDBJ databases">
        <title>The chitinases involved in constricting ring structure development in the nematode-trapping fungus Drechslerella dactyloides.</title>
        <authorList>
            <person name="Wang R."/>
            <person name="Zhang L."/>
            <person name="Tang P."/>
            <person name="Li S."/>
            <person name="Liang L."/>
        </authorList>
    </citation>
    <scope>NUCLEOTIDE SEQUENCE</scope>
    <source>
        <strain evidence="4">YMF1.00031</strain>
    </source>
</reference>
<dbReference type="InterPro" id="IPR051419">
    <property type="entry name" value="Lys/N-term_MeTrsfase_sf"/>
</dbReference>
<evidence type="ECO:0000256" key="1">
    <source>
        <dbReference type="ARBA" id="ARBA00008361"/>
    </source>
</evidence>
<dbReference type="GO" id="GO:0032259">
    <property type="term" value="P:methylation"/>
    <property type="evidence" value="ECO:0007669"/>
    <property type="project" value="UniProtKB-KW"/>
</dbReference>
<comment type="caution">
    <text evidence="4">The sequence shown here is derived from an EMBL/GenBank/DDBJ whole genome shotgun (WGS) entry which is preliminary data.</text>
</comment>
<dbReference type="SUPFAM" id="SSF53335">
    <property type="entry name" value="S-adenosyl-L-methionine-dependent methyltransferases"/>
    <property type="match status" value="1"/>
</dbReference>
<dbReference type="Proteomes" id="UP001221413">
    <property type="component" value="Unassembled WGS sequence"/>
</dbReference>
<comment type="similarity">
    <text evidence="1">Belongs to the methyltransferase superfamily.</text>
</comment>
<evidence type="ECO:0000313" key="5">
    <source>
        <dbReference type="Proteomes" id="UP001221413"/>
    </source>
</evidence>
<dbReference type="PANTHER" id="PTHR12176:SF84">
    <property type="entry name" value="METHYLTRANSFERASE DOMAIN-CONTAINING PROTEIN"/>
    <property type="match status" value="1"/>
</dbReference>
<dbReference type="AlphaFoldDB" id="A0AAD6ISY0"/>
<keyword evidence="2" id="KW-0489">Methyltransferase</keyword>
<proteinExistence type="inferred from homology"/>
<dbReference type="EMBL" id="JAQGDS010000011">
    <property type="protein sequence ID" value="KAJ6257404.1"/>
    <property type="molecule type" value="Genomic_DNA"/>
</dbReference>
<dbReference type="PANTHER" id="PTHR12176">
    <property type="entry name" value="SAM-DEPENDENT METHYLTRANSFERASE SUPERFAMILY PROTEIN"/>
    <property type="match status" value="1"/>
</dbReference>
<dbReference type="GO" id="GO:0008168">
    <property type="term" value="F:methyltransferase activity"/>
    <property type="evidence" value="ECO:0007669"/>
    <property type="project" value="UniProtKB-KW"/>
</dbReference>
<organism evidence="4 5">
    <name type="scientific">Drechslerella dactyloides</name>
    <name type="common">Nematode-trapping fungus</name>
    <name type="synonym">Arthrobotrys dactyloides</name>
    <dbReference type="NCBI Taxonomy" id="74499"/>
    <lineage>
        <taxon>Eukaryota</taxon>
        <taxon>Fungi</taxon>
        <taxon>Dikarya</taxon>
        <taxon>Ascomycota</taxon>
        <taxon>Pezizomycotina</taxon>
        <taxon>Orbiliomycetes</taxon>
        <taxon>Orbiliales</taxon>
        <taxon>Orbiliaceae</taxon>
        <taxon>Drechslerella</taxon>
    </lineage>
</organism>
<evidence type="ECO:0000256" key="3">
    <source>
        <dbReference type="ARBA" id="ARBA00022679"/>
    </source>
</evidence>
<protein>
    <submittedName>
        <fullName evidence="4">Uncharacterized protein</fullName>
    </submittedName>
</protein>
<keyword evidence="3" id="KW-0808">Transferase</keyword>
<dbReference type="InterPro" id="IPR029063">
    <property type="entry name" value="SAM-dependent_MTases_sf"/>
</dbReference>
<name>A0AAD6ISY0_DREDA</name>
<gene>
    <name evidence="4" type="ORF">Dda_8293</name>
</gene>